<evidence type="ECO:0000256" key="1">
    <source>
        <dbReference type="ARBA" id="ARBA00023224"/>
    </source>
</evidence>
<keyword evidence="7" id="KW-1185">Reference proteome</keyword>
<dbReference type="PROSITE" id="PS50111">
    <property type="entry name" value="CHEMOTAXIS_TRANSDUC_2"/>
    <property type="match status" value="1"/>
</dbReference>
<dbReference type="AlphaFoldDB" id="F2JKF3"/>
<dbReference type="KEGG" id="cle:Clole_3990"/>
<dbReference type="PANTHER" id="PTHR32089">
    <property type="entry name" value="METHYL-ACCEPTING CHEMOTAXIS PROTEIN MCPB"/>
    <property type="match status" value="1"/>
</dbReference>
<dbReference type="GO" id="GO:0007165">
    <property type="term" value="P:signal transduction"/>
    <property type="evidence" value="ECO:0007669"/>
    <property type="project" value="UniProtKB-KW"/>
</dbReference>
<dbReference type="STRING" id="642492.Clole_3990"/>
<keyword evidence="4" id="KW-0812">Transmembrane</keyword>
<keyword evidence="1 3" id="KW-0807">Transducer</keyword>
<protein>
    <submittedName>
        <fullName evidence="6">Methyl-accepting chemotaxis sensory transducer</fullName>
    </submittedName>
</protein>
<feature type="transmembrane region" description="Helical" evidence="4">
    <location>
        <begin position="245"/>
        <end position="265"/>
    </location>
</feature>
<reference evidence="6 7" key="1">
    <citation type="journal article" date="2011" name="J. Bacteriol.">
        <title>Complete genome sequence of the cellulose-degrading bacterium Cellulosilyticum lentocellum.</title>
        <authorList>
            <consortium name="US DOE Joint Genome Institute"/>
            <person name="Miller D.A."/>
            <person name="Suen G."/>
            <person name="Bruce D."/>
            <person name="Copeland A."/>
            <person name="Cheng J.F."/>
            <person name="Detter C."/>
            <person name="Goodwin L.A."/>
            <person name="Han C.S."/>
            <person name="Hauser L.J."/>
            <person name="Land M.L."/>
            <person name="Lapidus A."/>
            <person name="Lucas S."/>
            <person name="Meincke L."/>
            <person name="Pitluck S."/>
            <person name="Tapia R."/>
            <person name="Teshima H."/>
            <person name="Woyke T."/>
            <person name="Fox B.G."/>
            <person name="Angert E.R."/>
            <person name="Currie C.R."/>
        </authorList>
    </citation>
    <scope>NUCLEOTIDE SEQUENCE [LARGE SCALE GENOMIC DNA]</scope>
    <source>
        <strain evidence="7">ATCC 49066 / DSM 5427 / NCIMB 11756 / RHM5</strain>
    </source>
</reference>
<dbReference type="eggNOG" id="COG0840">
    <property type="taxonomic scope" value="Bacteria"/>
</dbReference>
<name>F2JKF3_CELLD</name>
<dbReference type="RefSeq" id="WP_013658941.1">
    <property type="nucleotide sequence ID" value="NC_015275.1"/>
</dbReference>
<gene>
    <name evidence="6" type="ordered locus">Clole_3990</name>
</gene>
<keyword evidence="4" id="KW-0472">Membrane</keyword>
<dbReference type="PRINTS" id="PR00260">
    <property type="entry name" value="CHEMTRNSDUCR"/>
</dbReference>
<dbReference type="GO" id="GO:0004888">
    <property type="term" value="F:transmembrane signaling receptor activity"/>
    <property type="evidence" value="ECO:0007669"/>
    <property type="project" value="InterPro"/>
</dbReference>
<dbReference type="SUPFAM" id="SSF58104">
    <property type="entry name" value="Methyl-accepting chemotaxis protein (MCP) signaling domain"/>
    <property type="match status" value="1"/>
</dbReference>
<dbReference type="EMBL" id="CP002582">
    <property type="protein sequence ID" value="ADZ85668.1"/>
    <property type="molecule type" value="Genomic_DNA"/>
</dbReference>
<evidence type="ECO:0000256" key="2">
    <source>
        <dbReference type="ARBA" id="ARBA00029447"/>
    </source>
</evidence>
<dbReference type="SMART" id="SM00283">
    <property type="entry name" value="MA"/>
    <property type="match status" value="1"/>
</dbReference>
<dbReference type="HOGENOM" id="CLU_433264_0_0_9"/>
<dbReference type="Pfam" id="PF00015">
    <property type="entry name" value="MCPsignal"/>
    <property type="match status" value="1"/>
</dbReference>
<dbReference type="Proteomes" id="UP000008467">
    <property type="component" value="Chromosome"/>
</dbReference>
<keyword evidence="4" id="KW-1133">Transmembrane helix</keyword>
<dbReference type="GO" id="GO:0016020">
    <property type="term" value="C:membrane"/>
    <property type="evidence" value="ECO:0007669"/>
    <property type="project" value="InterPro"/>
</dbReference>
<evidence type="ECO:0000256" key="3">
    <source>
        <dbReference type="PROSITE-ProRule" id="PRU00284"/>
    </source>
</evidence>
<dbReference type="InterPro" id="IPR004090">
    <property type="entry name" value="Chemotax_Me-accpt_rcpt"/>
</dbReference>
<dbReference type="InterPro" id="IPR004089">
    <property type="entry name" value="MCPsignal_dom"/>
</dbReference>
<evidence type="ECO:0000256" key="4">
    <source>
        <dbReference type="SAM" id="Phobius"/>
    </source>
</evidence>
<proteinExistence type="inferred from homology"/>
<accession>F2JKF3</accession>
<dbReference type="PANTHER" id="PTHR32089:SF112">
    <property type="entry name" value="LYSOZYME-LIKE PROTEIN-RELATED"/>
    <property type="match status" value="1"/>
</dbReference>
<feature type="domain" description="Methyl-accepting transducer" evidence="5">
    <location>
        <begin position="344"/>
        <end position="580"/>
    </location>
</feature>
<organism evidence="6 7">
    <name type="scientific">Cellulosilyticum lentocellum (strain ATCC 49066 / DSM 5427 / NCIMB 11756 / RHM5)</name>
    <name type="common">Clostridium lentocellum</name>
    <dbReference type="NCBI Taxonomy" id="642492"/>
    <lineage>
        <taxon>Bacteria</taxon>
        <taxon>Bacillati</taxon>
        <taxon>Bacillota</taxon>
        <taxon>Clostridia</taxon>
        <taxon>Lachnospirales</taxon>
        <taxon>Cellulosilyticaceae</taxon>
        <taxon>Cellulosilyticum</taxon>
    </lineage>
</organism>
<feature type="transmembrane region" description="Helical" evidence="4">
    <location>
        <begin position="66"/>
        <end position="83"/>
    </location>
</feature>
<sequence>MKKHNIVRLPCTIEYLMIKERGFKYNEAYQQRGSGIMRRGKTEKSRLNKQKVQRRKVISLSLSKQLSIFMVSIFVIFIGVFIFNNRQMNKMVQAYKEFASSQEIVTITKNIYTQAMRGFNNLQSALLFYGEEFTYYEDEYNKDNEIIQAELEKLEGMKETLIKIDTVLVEKVEKLREVLEANDASSKEALNAKRFNKAYVFMIETGQENMAQIQDIFKEVDTHNTEKANKQIQATVQSLTTISRMSIAIIIVFSMMASIIFIVYIRNLKKSLKGITSRVNKISKLEINNKEQGNSKLEKRWFADEVSEIDDSIQKMSYELLDMIQVLKDSIKELQNVDSHLDNKAVNTRSAFDVINHNLDGVVKEMNVWKEEVGIVANVTEELTGNSEETSATSENITNTTVGVIEEAVNGIDMLHKIMEQMKHIREFIEEVVGVIEALKKESDIVNKSTDIINQISEQTNLLALNASIEAARAGESGKGFAVVAQEIKNLADVSRSSTVEIKNCIDKMGHLIKHTSQLVGEANEVAGQGEQFAEHTLGKFNVIDENLKSTIARLEGMNVAVIESGKGIESILTSINAINTLGNSVSEKTNGITEEMNEQVELINDLGDAANKLSTIVNTLDHMINKFIID</sequence>
<evidence type="ECO:0000259" key="5">
    <source>
        <dbReference type="PROSITE" id="PS50111"/>
    </source>
</evidence>
<evidence type="ECO:0000313" key="6">
    <source>
        <dbReference type="EMBL" id="ADZ85668.1"/>
    </source>
</evidence>
<dbReference type="Gene3D" id="1.10.287.950">
    <property type="entry name" value="Methyl-accepting chemotaxis protein"/>
    <property type="match status" value="1"/>
</dbReference>
<dbReference type="GO" id="GO:0006935">
    <property type="term" value="P:chemotaxis"/>
    <property type="evidence" value="ECO:0007669"/>
    <property type="project" value="InterPro"/>
</dbReference>
<evidence type="ECO:0000313" key="7">
    <source>
        <dbReference type="Proteomes" id="UP000008467"/>
    </source>
</evidence>
<comment type="similarity">
    <text evidence="2">Belongs to the methyl-accepting chemotaxis (MCP) protein family.</text>
</comment>